<accession>A0A0J7HXY5</accession>
<dbReference type="EMBL" id="LFND01000009">
    <property type="protein sequence ID" value="KMQ58416.1"/>
    <property type="molecule type" value="Genomic_DNA"/>
</dbReference>
<protein>
    <submittedName>
        <fullName evidence="1">Uncharacterized protein</fullName>
    </submittedName>
</protein>
<evidence type="ECO:0000313" key="1">
    <source>
        <dbReference type="EMBL" id="KMQ58416.1"/>
    </source>
</evidence>
<reference evidence="1 2" key="1">
    <citation type="journal article" date="2013" name="Int. J. Syst. Evol. Microbiol.">
        <title>Chryseobacterium angstadtii sp. nov., isolated from a newt tank.</title>
        <authorList>
            <person name="Kirk K.E."/>
            <person name="Hoffman J.A."/>
            <person name="Smith K.A."/>
            <person name="Strahan B.L."/>
            <person name="Failor K.C."/>
            <person name="Krebs J.E."/>
            <person name="Gale A.N."/>
            <person name="Do T.D."/>
            <person name="Sontag T.C."/>
            <person name="Batties A.M."/>
            <person name="Mistiszyn K."/>
            <person name="Newman J.D."/>
        </authorList>
    </citation>
    <scope>NUCLEOTIDE SEQUENCE [LARGE SCALE GENOMIC DNA]</scope>
    <source>
        <strain evidence="1 2">KM</strain>
    </source>
</reference>
<organism evidence="1 2">
    <name type="scientific">Chryseobacterium angstadtii</name>
    <dbReference type="NCBI Taxonomy" id="558151"/>
    <lineage>
        <taxon>Bacteria</taxon>
        <taxon>Pseudomonadati</taxon>
        <taxon>Bacteroidota</taxon>
        <taxon>Flavobacteriia</taxon>
        <taxon>Flavobacteriales</taxon>
        <taxon>Weeksellaceae</taxon>
        <taxon>Chryseobacterium group</taxon>
        <taxon>Chryseobacterium</taxon>
    </lineage>
</organism>
<proteinExistence type="predicted"/>
<name>A0A0J7HXY5_9FLAO</name>
<dbReference type="PATRIC" id="fig|558151.6.peg.4647"/>
<dbReference type="Proteomes" id="UP000036261">
    <property type="component" value="Unassembled WGS sequence"/>
</dbReference>
<dbReference type="STRING" id="558151.ACM46_22190"/>
<dbReference type="RefSeq" id="WP_048508857.1">
    <property type="nucleotide sequence ID" value="NZ_LFND01000009.1"/>
</dbReference>
<comment type="caution">
    <text evidence="1">The sequence shown here is derived from an EMBL/GenBank/DDBJ whole genome shotgun (WGS) entry which is preliminary data.</text>
</comment>
<sequence>MGFELIDYKNKGFQTSDIFMQLAIYYINEEFKKEQYIFTNKHSLEEYHKSVINGQMAGWFAFLWDLYIANASEEETMIQILQAVKTIIHHKENYISVNELQAIPTADGDFKIFYRKPFQTAELIRILDALIQMLQGTWNDTNYDMDINYRYSID</sequence>
<dbReference type="AlphaFoldDB" id="A0A0J7HXY5"/>
<keyword evidence="2" id="KW-1185">Reference proteome</keyword>
<dbReference type="OrthoDB" id="1256404at2"/>
<gene>
    <name evidence="1" type="ORF">ACM46_22190</name>
</gene>
<evidence type="ECO:0000313" key="2">
    <source>
        <dbReference type="Proteomes" id="UP000036261"/>
    </source>
</evidence>